<dbReference type="InterPro" id="IPR002893">
    <property type="entry name" value="Znf_MYND"/>
</dbReference>
<evidence type="ECO:0000256" key="4">
    <source>
        <dbReference type="PROSITE-ProRule" id="PRU00134"/>
    </source>
</evidence>
<evidence type="ECO:0000313" key="7">
    <source>
        <dbReference type="EMBL" id="EHA48415.1"/>
    </source>
</evidence>
<dbReference type="OMA" id="ECQVKGW"/>
<dbReference type="PROSITE" id="PS01360">
    <property type="entry name" value="ZF_MYND_1"/>
    <property type="match status" value="1"/>
</dbReference>
<gene>
    <name evidence="7" type="ORF">MGG_11462</name>
</gene>
<dbReference type="EMBL" id="CM001235">
    <property type="protein sequence ID" value="EHA48415.1"/>
    <property type="molecule type" value="Genomic_DNA"/>
</dbReference>
<keyword evidence="3" id="KW-0862">Zinc</keyword>
<keyword evidence="2 4" id="KW-0863">Zinc-finger</keyword>
<dbReference type="GO" id="GO:0008270">
    <property type="term" value="F:zinc ion binding"/>
    <property type="evidence" value="ECO:0007669"/>
    <property type="project" value="UniProtKB-KW"/>
</dbReference>
<dbReference type="Proteomes" id="UP000009058">
    <property type="component" value="Chromosome 5"/>
</dbReference>
<proteinExistence type="predicted"/>
<feature type="region of interest" description="Disordered" evidence="5">
    <location>
        <begin position="15"/>
        <end position="35"/>
    </location>
</feature>
<evidence type="ECO:0000256" key="5">
    <source>
        <dbReference type="SAM" id="MobiDB-lite"/>
    </source>
</evidence>
<dbReference type="AlphaFoldDB" id="G4NDC6"/>
<evidence type="ECO:0000259" key="6">
    <source>
        <dbReference type="PROSITE" id="PS50865"/>
    </source>
</evidence>
<evidence type="ECO:0000256" key="3">
    <source>
        <dbReference type="ARBA" id="ARBA00022833"/>
    </source>
</evidence>
<dbReference type="STRING" id="242507.G4NDC6"/>
<reference evidence="7 8" key="1">
    <citation type="journal article" date="2005" name="Nature">
        <title>The genome sequence of the rice blast fungus Magnaporthe grisea.</title>
        <authorList>
            <person name="Dean R.A."/>
            <person name="Talbot N.J."/>
            <person name="Ebbole D.J."/>
            <person name="Farman M.L."/>
            <person name="Mitchell T.K."/>
            <person name="Orbach M.J."/>
            <person name="Thon M."/>
            <person name="Kulkarni R."/>
            <person name="Xu J.R."/>
            <person name="Pan H."/>
            <person name="Read N.D."/>
            <person name="Lee Y.H."/>
            <person name="Carbone I."/>
            <person name="Brown D."/>
            <person name="Oh Y.Y."/>
            <person name="Donofrio N."/>
            <person name="Jeong J.S."/>
            <person name="Soanes D.M."/>
            <person name="Djonovic S."/>
            <person name="Kolomiets E."/>
            <person name="Rehmeyer C."/>
            <person name="Li W."/>
            <person name="Harding M."/>
            <person name="Kim S."/>
            <person name="Lebrun M.H."/>
            <person name="Bohnert H."/>
            <person name="Coughlan S."/>
            <person name="Butler J."/>
            <person name="Calvo S."/>
            <person name="Ma L.J."/>
            <person name="Nicol R."/>
            <person name="Purcell S."/>
            <person name="Nusbaum C."/>
            <person name="Galagan J.E."/>
            <person name="Birren B.W."/>
        </authorList>
    </citation>
    <scope>NUCLEOTIDE SEQUENCE [LARGE SCALE GENOMIC DNA]</scope>
    <source>
        <strain evidence="8">70-15 / ATCC MYA-4617 / FGSC 8958</strain>
    </source>
</reference>
<dbReference type="SUPFAM" id="SSF144232">
    <property type="entry name" value="HIT/MYND zinc finger-like"/>
    <property type="match status" value="1"/>
</dbReference>
<protein>
    <recommendedName>
        <fullName evidence="6">MYND-type domain-containing protein</fullName>
    </recommendedName>
</protein>
<dbReference type="RefSeq" id="XP_003717999.1">
    <property type="nucleotide sequence ID" value="XM_003717951.1"/>
</dbReference>
<dbReference type="VEuPathDB" id="FungiDB:MGG_11462"/>
<accession>G4NDC6</accession>
<organism evidence="7 8">
    <name type="scientific">Pyricularia oryzae (strain 70-15 / ATCC MYA-4617 / FGSC 8958)</name>
    <name type="common">Rice blast fungus</name>
    <name type="synonym">Magnaporthe oryzae</name>
    <dbReference type="NCBI Taxonomy" id="242507"/>
    <lineage>
        <taxon>Eukaryota</taxon>
        <taxon>Fungi</taxon>
        <taxon>Dikarya</taxon>
        <taxon>Ascomycota</taxon>
        <taxon>Pezizomycotina</taxon>
        <taxon>Sordariomycetes</taxon>
        <taxon>Sordariomycetidae</taxon>
        <taxon>Magnaporthales</taxon>
        <taxon>Pyriculariaceae</taxon>
        <taxon>Pyricularia</taxon>
    </lineage>
</organism>
<dbReference type="Pfam" id="PF01753">
    <property type="entry name" value="zf-MYND"/>
    <property type="match status" value="1"/>
</dbReference>
<evidence type="ECO:0000256" key="1">
    <source>
        <dbReference type="ARBA" id="ARBA00022723"/>
    </source>
</evidence>
<keyword evidence="1" id="KW-0479">Metal-binding</keyword>
<name>G4NDC6_PYRO7</name>
<dbReference type="Gene3D" id="6.10.140.2220">
    <property type="match status" value="1"/>
</dbReference>
<dbReference type="OrthoDB" id="5945798at2759"/>
<dbReference type="GeneID" id="5050621"/>
<dbReference type="KEGG" id="mgr:MGG_11462"/>
<keyword evidence="8" id="KW-1185">Reference proteome</keyword>
<evidence type="ECO:0000256" key="2">
    <source>
        <dbReference type="ARBA" id="ARBA00022771"/>
    </source>
</evidence>
<reference key="2">
    <citation type="submission" date="2011-05" db="EMBL/GenBank/DDBJ databases">
        <title>The Genome Sequence of Magnaporthe oryzae 70-15.</title>
        <authorList>
            <consortium name="The Broad Institute Genome Sequencing Platform"/>
            <person name="Ma L.-J."/>
            <person name="Dead R."/>
            <person name="Young S.K."/>
            <person name="Zeng Q."/>
            <person name="Gargeya S."/>
            <person name="Fitzgerald M."/>
            <person name="Haas B."/>
            <person name="Abouelleil A."/>
            <person name="Alvarado L."/>
            <person name="Arachchi H.M."/>
            <person name="Berlin A."/>
            <person name="Brown A."/>
            <person name="Chapman S.B."/>
            <person name="Chen Z."/>
            <person name="Dunbar C."/>
            <person name="Freedman E."/>
            <person name="Gearin G."/>
            <person name="Gellesch M."/>
            <person name="Goldberg J."/>
            <person name="Griggs A."/>
            <person name="Gujja S."/>
            <person name="Heiman D."/>
            <person name="Howarth C."/>
            <person name="Larson L."/>
            <person name="Lui A."/>
            <person name="MacDonald P.J.P."/>
            <person name="Mehta T."/>
            <person name="Montmayeur A."/>
            <person name="Murphy C."/>
            <person name="Neiman D."/>
            <person name="Pearson M."/>
            <person name="Priest M."/>
            <person name="Roberts A."/>
            <person name="Saif S."/>
            <person name="Shea T."/>
            <person name="Shenoy N."/>
            <person name="Sisk P."/>
            <person name="Stolte C."/>
            <person name="Sykes S."/>
            <person name="Yandava C."/>
            <person name="Wortman J."/>
            <person name="Nusbaum C."/>
            <person name="Birren B."/>
        </authorList>
    </citation>
    <scope>NUCLEOTIDE SEQUENCE</scope>
    <source>
        <strain>70-15</strain>
    </source>
</reference>
<dbReference type="PROSITE" id="PS50865">
    <property type="entry name" value="ZF_MYND_2"/>
    <property type="match status" value="1"/>
</dbReference>
<dbReference type="eggNOG" id="ENOG502QR5D">
    <property type="taxonomic scope" value="Eukaryota"/>
</dbReference>
<feature type="domain" description="MYND-type" evidence="6">
    <location>
        <begin position="168"/>
        <end position="210"/>
    </location>
</feature>
<evidence type="ECO:0000313" key="8">
    <source>
        <dbReference type="Proteomes" id="UP000009058"/>
    </source>
</evidence>
<sequence>MGVIFLKILKKKTPHLSAKQPKKDTKPTMAPLPDFSNRDRFPTFVTIPEAGAPASDGSQQPEEWYLLAHIKNDMTIAKPTLVVEDRDGSPFAVVFEGYGRDDLDLKARGLKKGNTIVLPRARRVPPADETKRGFVRVDKADAAAVKAVPGALERVLALGGVEEDATVCSACGGKGEAGAGLSRCVGCGRARYCGKECQVKGWNESHKVYCKIFKGLDVVFG</sequence>
<dbReference type="InParanoid" id="G4NDC6"/>
<dbReference type="HOGENOM" id="CLU_076139_0_0_1"/>